<organism evidence="3 4">
    <name type="scientific">Paracoccus albicereus</name>
    <dbReference type="NCBI Taxonomy" id="2922394"/>
    <lineage>
        <taxon>Bacteria</taxon>
        <taxon>Pseudomonadati</taxon>
        <taxon>Pseudomonadota</taxon>
        <taxon>Alphaproteobacteria</taxon>
        <taxon>Rhodobacterales</taxon>
        <taxon>Paracoccaceae</taxon>
        <taxon>Paracoccus</taxon>
    </lineage>
</organism>
<evidence type="ECO:0000256" key="1">
    <source>
        <dbReference type="SAM" id="Phobius"/>
    </source>
</evidence>
<feature type="transmembrane region" description="Helical" evidence="1">
    <location>
        <begin position="92"/>
        <end position="114"/>
    </location>
</feature>
<reference evidence="3 4" key="1">
    <citation type="submission" date="2022-03" db="EMBL/GenBank/DDBJ databases">
        <authorList>
            <person name="He Y."/>
        </authorList>
    </citation>
    <scope>NUCLEOTIDE SEQUENCE [LARGE SCALE GENOMIC DNA]</scope>
    <source>
        <strain evidence="3 4">TK19116</strain>
    </source>
</reference>
<name>A0ABT1MUV5_9RHOB</name>
<dbReference type="Pfam" id="PF07331">
    <property type="entry name" value="TctB"/>
    <property type="match status" value="1"/>
</dbReference>
<feature type="domain" description="DUF1468" evidence="2">
    <location>
        <begin position="34"/>
        <end position="168"/>
    </location>
</feature>
<evidence type="ECO:0000259" key="2">
    <source>
        <dbReference type="Pfam" id="PF07331"/>
    </source>
</evidence>
<keyword evidence="4" id="KW-1185">Reference proteome</keyword>
<feature type="transmembrane region" description="Helical" evidence="1">
    <location>
        <begin position="31"/>
        <end position="49"/>
    </location>
</feature>
<gene>
    <name evidence="3" type="ORF">MLD63_16970</name>
</gene>
<sequence length="189" mass="20830">MTPDNHDIEALQDEVDDLHEHPRDTRRPGEAAFTLLLVAFSLFLVWSAFGISGFEALSAPGTVPMATTLIMVITGGIIAWRTVRLPQSVGEAFGRDILPPLLIVMALLLLGYALLLRPLGFLPTSALFLILAIKLLWRQGWMRTLLVSLGALVLIYFVFRIVFTVLMPAGIVPEGEMLQWVRNLIPGGN</sequence>
<dbReference type="InterPro" id="IPR009936">
    <property type="entry name" value="DUF1468"/>
</dbReference>
<dbReference type="Proteomes" id="UP001203945">
    <property type="component" value="Unassembled WGS sequence"/>
</dbReference>
<keyword evidence="1" id="KW-0812">Transmembrane</keyword>
<protein>
    <submittedName>
        <fullName evidence="3">Tripartite tricarboxylate transporter TctB family protein</fullName>
    </submittedName>
</protein>
<proteinExistence type="predicted"/>
<keyword evidence="1" id="KW-0472">Membrane</keyword>
<comment type="caution">
    <text evidence="3">The sequence shown here is derived from an EMBL/GenBank/DDBJ whole genome shotgun (WGS) entry which is preliminary data.</text>
</comment>
<dbReference type="EMBL" id="JAKZEU010000008">
    <property type="protein sequence ID" value="MCQ0972113.1"/>
    <property type="molecule type" value="Genomic_DNA"/>
</dbReference>
<feature type="transmembrane region" description="Helical" evidence="1">
    <location>
        <begin position="120"/>
        <end position="137"/>
    </location>
</feature>
<accession>A0ABT1MUV5</accession>
<feature type="transmembrane region" description="Helical" evidence="1">
    <location>
        <begin position="149"/>
        <end position="171"/>
    </location>
</feature>
<evidence type="ECO:0000313" key="4">
    <source>
        <dbReference type="Proteomes" id="UP001203945"/>
    </source>
</evidence>
<dbReference type="RefSeq" id="WP_255331109.1">
    <property type="nucleotide sequence ID" value="NZ_JAKZEU010000008.1"/>
</dbReference>
<keyword evidence="1" id="KW-1133">Transmembrane helix</keyword>
<evidence type="ECO:0000313" key="3">
    <source>
        <dbReference type="EMBL" id="MCQ0972113.1"/>
    </source>
</evidence>
<feature type="transmembrane region" description="Helical" evidence="1">
    <location>
        <begin position="61"/>
        <end position="80"/>
    </location>
</feature>